<feature type="compositionally biased region" description="Low complexity" evidence="1">
    <location>
        <begin position="192"/>
        <end position="206"/>
    </location>
</feature>
<feature type="compositionally biased region" description="Low complexity" evidence="1">
    <location>
        <begin position="643"/>
        <end position="655"/>
    </location>
</feature>
<gene>
    <name evidence="2" type="ORF">FA09DRAFT_332668</name>
</gene>
<feature type="compositionally biased region" description="Low complexity" evidence="1">
    <location>
        <begin position="364"/>
        <end position="404"/>
    </location>
</feature>
<feature type="region of interest" description="Disordered" evidence="1">
    <location>
        <begin position="607"/>
        <end position="671"/>
    </location>
</feature>
<accession>A0A316YZ79</accession>
<feature type="region of interest" description="Disordered" evidence="1">
    <location>
        <begin position="469"/>
        <end position="493"/>
    </location>
</feature>
<dbReference type="EMBL" id="KZ819309">
    <property type="protein sequence ID" value="PWN94760.1"/>
    <property type="molecule type" value="Genomic_DNA"/>
</dbReference>
<feature type="region of interest" description="Disordered" evidence="1">
    <location>
        <begin position="287"/>
        <end position="310"/>
    </location>
</feature>
<feature type="compositionally biased region" description="Low complexity" evidence="1">
    <location>
        <begin position="253"/>
        <end position="274"/>
    </location>
</feature>
<dbReference type="AlphaFoldDB" id="A0A316YZ79"/>
<proteinExistence type="predicted"/>
<dbReference type="GeneID" id="37271101"/>
<name>A0A316YZ79_9BASI</name>
<feature type="region of interest" description="Disordered" evidence="1">
    <location>
        <begin position="172"/>
        <end position="274"/>
    </location>
</feature>
<sequence length="671" mass="70056">MRDVLLPDVADAPLAWLAAGTHRTVEELELSVEPADDDSLMASAAASSSAYAAERFHECQEHARWHTDRMVEHAAAAAGPSSGAVRHELRAPRPRPGSLSFNEYGHLSHSIPGTPRTGSPSASSLRAVSRPTSAAAYRAQVASMHRSRSAAPSASGRAARRVFEASYEGGMSLHVPHSRHSSSAWSPRRELSVASSSRLSMASSRRSSYEHRSGLAAAREGALLSPTPSSSGRRSMPREHSPPPSFRTHRTGSFATARSLSRTRSRSLSSLSSAAGPTLSMRLGMHTSRASSVAPSEDLPTYTPRGVDGLPRYDEPLPAPPMAHAYGEGYFAPRPVERPPPPHVFAFARQAGSRVFRAAARRFSANSNASSPAATPGATSSEGATPSASASASSPASPSMAVTTHSSAPNASALYRRPAPPTATPIWPATTFHRSLTSDYVRVAYVRDTTPSAFGRTRETGPRIVYVQRRPASTSVTPTASRPASRPSSVREEPAVLNARAAALLAKVRARLRKEGGARASRPLDAESPPAPGTPLDSDGLSPSTSPALTPAMSRGTSGSQEATPTGTLGEGARLTLVHSAQEDAAPRARPPLVSSNSLSAIVSLPTAASSRADEPGPSSGAGGGTRLSGFFFSGARRRSRPSTSGGETTSAATSRFLGPSRLHSQTALAQ</sequence>
<feature type="compositionally biased region" description="Basic and acidic residues" evidence="1">
    <location>
        <begin position="515"/>
        <end position="525"/>
    </location>
</feature>
<keyword evidence="3" id="KW-1185">Reference proteome</keyword>
<evidence type="ECO:0000313" key="2">
    <source>
        <dbReference type="EMBL" id="PWN94760.1"/>
    </source>
</evidence>
<feature type="region of interest" description="Disordered" evidence="1">
    <location>
        <begin position="515"/>
        <end position="568"/>
    </location>
</feature>
<feature type="compositionally biased region" description="Polar residues" evidence="1">
    <location>
        <begin position="116"/>
        <end position="131"/>
    </location>
</feature>
<dbReference type="RefSeq" id="XP_025595039.1">
    <property type="nucleotide sequence ID" value="XM_025743557.1"/>
</dbReference>
<reference evidence="2 3" key="1">
    <citation type="journal article" date="2018" name="Mol. Biol. Evol.">
        <title>Broad Genomic Sampling Reveals a Smut Pathogenic Ancestry of the Fungal Clade Ustilaginomycotina.</title>
        <authorList>
            <person name="Kijpornyongpan T."/>
            <person name="Mondo S.J."/>
            <person name="Barry K."/>
            <person name="Sandor L."/>
            <person name="Lee J."/>
            <person name="Lipzen A."/>
            <person name="Pangilinan J."/>
            <person name="LaButti K."/>
            <person name="Hainaut M."/>
            <person name="Henrissat B."/>
            <person name="Grigoriev I.V."/>
            <person name="Spatafora J.W."/>
            <person name="Aime M.C."/>
        </authorList>
    </citation>
    <scope>NUCLEOTIDE SEQUENCE [LARGE SCALE GENOMIC DNA]</scope>
    <source>
        <strain evidence="2 3">MCA 4186</strain>
    </source>
</reference>
<feature type="compositionally biased region" description="Low complexity" evidence="1">
    <location>
        <begin position="477"/>
        <end position="488"/>
    </location>
</feature>
<feature type="compositionally biased region" description="Polar residues" evidence="1">
    <location>
        <begin position="555"/>
        <end position="567"/>
    </location>
</feature>
<evidence type="ECO:0000256" key="1">
    <source>
        <dbReference type="SAM" id="MobiDB-lite"/>
    </source>
</evidence>
<organism evidence="2 3">
    <name type="scientific">Tilletiopsis washingtonensis</name>
    <dbReference type="NCBI Taxonomy" id="58919"/>
    <lineage>
        <taxon>Eukaryota</taxon>
        <taxon>Fungi</taxon>
        <taxon>Dikarya</taxon>
        <taxon>Basidiomycota</taxon>
        <taxon>Ustilaginomycotina</taxon>
        <taxon>Exobasidiomycetes</taxon>
        <taxon>Entylomatales</taxon>
        <taxon>Entylomatales incertae sedis</taxon>
        <taxon>Tilletiopsis</taxon>
    </lineage>
</organism>
<dbReference type="Proteomes" id="UP000245946">
    <property type="component" value="Unassembled WGS sequence"/>
</dbReference>
<protein>
    <submittedName>
        <fullName evidence="2">Uncharacterized protein</fullName>
    </submittedName>
</protein>
<feature type="region of interest" description="Disordered" evidence="1">
    <location>
        <begin position="77"/>
        <end position="131"/>
    </location>
</feature>
<feature type="region of interest" description="Disordered" evidence="1">
    <location>
        <begin position="364"/>
        <end position="417"/>
    </location>
</feature>
<evidence type="ECO:0000313" key="3">
    <source>
        <dbReference type="Proteomes" id="UP000245946"/>
    </source>
</evidence>